<proteinExistence type="predicted"/>
<evidence type="ECO:0000313" key="2">
    <source>
        <dbReference type="EMBL" id="TYO75472.1"/>
    </source>
</evidence>
<gene>
    <name evidence="2" type="ORF">APQ99_01968</name>
    <name evidence="1" type="ORF">HBSAL_05230</name>
</gene>
<dbReference type="Pfam" id="PF06133">
    <property type="entry name" value="Com_YlbF"/>
    <property type="match status" value="1"/>
</dbReference>
<reference evidence="1" key="3">
    <citation type="journal article" name="MicrobiologyOpen">
        <title>Whole-genome comparison between the type strain of Halobacterium salinarum (DSM 3754(T)) and the laboratory strains R1 and NRC-1.</title>
        <authorList>
            <person name="Pfeiffer F."/>
            <person name="Losensky G."/>
            <person name="Marchfelder A."/>
            <person name="Habermann B."/>
            <person name="Dyall-Smith M."/>
        </authorList>
    </citation>
    <scope>NUCLEOTIDE SEQUENCE</scope>
    <source>
        <strain evidence="1">91-R6</strain>
    </source>
</reference>
<dbReference type="Proteomes" id="UP000323075">
    <property type="component" value="Unassembled WGS sequence"/>
</dbReference>
<evidence type="ECO:0000313" key="3">
    <source>
        <dbReference type="Proteomes" id="UP000296216"/>
    </source>
</evidence>
<dbReference type="AlphaFoldDB" id="A0A4D6GSJ2"/>
<dbReference type="EMBL" id="VRYN01000005">
    <property type="protein sequence ID" value="TYO75472.1"/>
    <property type="molecule type" value="Genomic_DNA"/>
</dbReference>
<accession>A0A4D6GSJ2</accession>
<dbReference type="InterPro" id="IPR023378">
    <property type="entry name" value="YheA/YmcA-like_dom_sf"/>
</dbReference>
<dbReference type="GeneID" id="68693684"/>
<dbReference type="RefSeq" id="WP_010902597.1">
    <property type="nucleotide sequence ID" value="NZ_VRYN01000005.1"/>
</dbReference>
<dbReference type="EMBL" id="CP038631">
    <property type="protein sequence ID" value="QCC44719.1"/>
    <property type="molecule type" value="Genomic_DNA"/>
</dbReference>
<evidence type="ECO:0000313" key="1">
    <source>
        <dbReference type="EMBL" id="QCC44719.1"/>
    </source>
</evidence>
<name>A0A4D6GSJ2_HALS9</name>
<dbReference type="InterPro" id="IPR010368">
    <property type="entry name" value="Com_YlbF"/>
</dbReference>
<evidence type="ECO:0000313" key="4">
    <source>
        <dbReference type="Proteomes" id="UP000323075"/>
    </source>
</evidence>
<dbReference type="Proteomes" id="UP000296216">
    <property type="component" value="Chromosome"/>
</dbReference>
<reference evidence="1 3" key="1">
    <citation type="journal article" date="2019" name="Microbiol. Resour. Announc.">
        <title>The Genome Sequence of the Halobacterium salinarum Type Strain Is Closely Related to That of Laboratory Strains NRC-1 and R1.</title>
        <authorList>
            <person name="Pfeiffer F."/>
            <person name="Marchfelder A."/>
            <person name="Habermann B."/>
            <person name="Dyall-Smith M.L."/>
        </authorList>
    </citation>
    <scope>NUCLEOTIDE SEQUENCE [LARGE SCALE GENOMIC DNA]</scope>
    <source>
        <strain evidence="1">91-R6</strain>
        <strain evidence="3">ATCC 33171 / DSM 3754 / JCM 8978 / NBRC 102687 / NCIMB 764 / 91-R6</strain>
    </source>
</reference>
<sequence length="132" mass="14648">MSVETDAAGPSADHAADDLARQLGDAIADLPEYRRLMETKRAVETTDEVQSRIEEFEQLRQEFMLARQSGDADEAALNRVQEAQQHLHDHPVMADYLDAQDALEARFEGLNDLISDPLDVDFVGESGACCQD</sequence>
<protein>
    <submittedName>
        <fullName evidence="2">Cell fate regulator YlbF, YheA/YmcA/DUF963 family (Controls sporulation, competence, biofilm development)</fullName>
    </submittedName>
    <submittedName>
        <fullName evidence="1">DUF964 family protein</fullName>
    </submittedName>
</protein>
<dbReference type="Gene3D" id="1.20.1500.10">
    <property type="entry name" value="YheA/YmcA-like"/>
    <property type="match status" value="1"/>
</dbReference>
<dbReference type="SUPFAM" id="SSF158622">
    <property type="entry name" value="YheA/YmcA-like"/>
    <property type="match status" value="1"/>
</dbReference>
<reference evidence="2 4" key="2">
    <citation type="submission" date="2019-07" db="EMBL/GenBank/DDBJ databases">
        <title>Genomic Encyclopedia of Archaeal and Bacterial Type Strains, Phase II (KMG-II): from individual species to whole genera.</title>
        <authorList>
            <person name="Goeker M."/>
        </authorList>
    </citation>
    <scope>NUCLEOTIDE SEQUENCE [LARGE SCALE GENOMIC DNA]</scope>
    <source>
        <strain evidence="2 4">DSM 3754</strain>
    </source>
</reference>
<organism evidence="1 3">
    <name type="scientific">Halobacterium salinarum (strain ATCC 33171 / DSM 3754 / JCM 8978 / NBRC 102687 / NCIMB 764 / 91-R6)</name>
    <dbReference type="NCBI Taxonomy" id="2597657"/>
    <lineage>
        <taxon>Archaea</taxon>
        <taxon>Methanobacteriati</taxon>
        <taxon>Methanobacteriota</taxon>
        <taxon>Stenosarchaea group</taxon>
        <taxon>Halobacteria</taxon>
        <taxon>Halobacteriales</taxon>
        <taxon>Halobacteriaceae</taxon>
        <taxon>Halobacterium</taxon>
    </lineage>
</organism>